<dbReference type="InterPro" id="IPR045863">
    <property type="entry name" value="CorA_TM1_TM2"/>
</dbReference>
<feature type="region of interest" description="Disordered" evidence="6">
    <location>
        <begin position="161"/>
        <end position="185"/>
    </location>
</feature>
<evidence type="ECO:0000256" key="2">
    <source>
        <dbReference type="ARBA" id="ARBA00009765"/>
    </source>
</evidence>
<feature type="compositionally biased region" description="Polar residues" evidence="6">
    <location>
        <begin position="7"/>
        <end position="28"/>
    </location>
</feature>
<dbReference type="Pfam" id="PF01544">
    <property type="entry name" value="CorA"/>
    <property type="match status" value="2"/>
</dbReference>
<reference evidence="9" key="1">
    <citation type="submission" date="2016-05" db="EMBL/GenBank/DDBJ databases">
        <title>Comparative genomics of biotechnologically important yeasts.</title>
        <authorList>
            <consortium name="DOE Joint Genome Institute"/>
            <person name="Riley R."/>
            <person name="Haridas S."/>
            <person name="Wolfe K.H."/>
            <person name="Lopes M.R."/>
            <person name="Hittinger C.T."/>
            <person name="Goker M."/>
            <person name="Salamov A."/>
            <person name="Wisecaver J."/>
            <person name="Long T.M."/>
            <person name="Aerts A.L."/>
            <person name="Barry K."/>
            <person name="Choi C."/>
            <person name="Clum A."/>
            <person name="Coughlan A.Y."/>
            <person name="Deshpande S."/>
            <person name="Douglass A.P."/>
            <person name="Hanson S.J."/>
            <person name="Klenk H.-P."/>
            <person name="Labutti K."/>
            <person name="Lapidus A."/>
            <person name="Lindquist E."/>
            <person name="Lipzen A."/>
            <person name="Meier-Kolthoff J.P."/>
            <person name="Ohm R.A."/>
            <person name="Otillar R.P."/>
            <person name="Pangilinan J."/>
            <person name="Peng Y."/>
            <person name="Rokas A."/>
            <person name="Rosa C.A."/>
            <person name="Scheuner C."/>
            <person name="Sibirny A.A."/>
            <person name="Slot J.C."/>
            <person name="Stielow J.B."/>
            <person name="Sun H."/>
            <person name="Kurtzman C.P."/>
            <person name="Blackwell M."/>
            <person name="Grigoriev I.V."/>
            <person name="Jeffries T.W."/>
        </authorList>
    </citation>
    <scope>NUCLEOTIDE SEQUENCE [LARGE SCALE GENOMIC DNA]</scope>
    <source>
        <strain evidence="9">NRRL Y-12698</strain>
    </source>
</reference>
<keyword evidence="3 7" id="KW-0812">Transmembrane</keyword>
<dbReference type="InterPro" id="IPR045861">
    <property type="entry name" value="CorA_cytoplasmic_dom"/>
</dbReference>
<dbReference type="Gene3D" id="1.20.58.340">
    <property type="entry name" value="Magnesium transport protein CorA, transmembrane region"/>
    <property type="match status" value="2"/>
</dbReference>
<dbReference type="CDD" id="cd12829">
    <property type="entry name" value="Alr1p-like"/>
    <property type="match status" value="1"/>
</dbReference>
<dbReference type="AlphaFoldDB" id="A0A1E3R014"/>
<evidence type="ECO:0000256" key="3">
    <source>
        <dbReference type="ARBA" id="ARBA00022692"/>
    </source>
</evidence>
<feature type="transmembrane region" description="Helical" evidence="7">
    <location>
        <begin position="563"/>
        <end position="586"/>
    </location>
</feature>
<keyword evidence="9" id="KW-1185">Reference proteome</keyword>
<comment type="subcellular location">
    <subcellularLocation>
        <location evidence="1">Membrane</location>
        <topology evidence="1">Multi-pass membrane protein</topology>
    </subcellularLocation>
</comment>
<evidence type="ECO:0000313" key="9">
    <source>
        <dbReference type="Proteomes" id="UP000094336"/>
    </source>
</evidence>
<keyword evidence="4 7" id="KW-1133">Transmembrane helix</keyword>
<dbReference type="PANTHER" id="PTHR21535">
    <property type="entry name" value="MAGNESIUM AND COBALT TRANSPORT PROTEIN/MITOCHONDRIAL IMPORT INNER MEMBRANE TRANSLOCASE SUBUNIT TIM8"/>
    <property type="match status" value="1"/>
</dbReference>
<dbReference type="Proteomes" id="UP000094336">
    <property type="component" value="Unassembled WGS sequence"/>
</dbReference>
<feature type="region of interest" description="Disordered" evidence="6">
    <location>
        <begin position="1"/>
        <end position="31"/>
    </location>
</feature>
<dbReference type="RefSeq" id="XP_018988000.1">
    <property type="nucleotide sequence ID" value="XM_019127523.1"/>
</dbReference>
<feature type="compositionally biased region" description="Polar residues" evidence="6">
    <location>
        <begin position="614"/>
        <end position="631"/>
    </location>
</feature>
<dbReference type="InterPro" id="IPR044089">
    <property type="entry name" value="Alr1-like"/>
</dbReference>
<evidence type="ECO:0000256" key="5">
    <source>
        <dbReference type="ARBA" id="ARBA00023136"/>
    </source>
</evidence>
<comment type="similarity">
    <text evidence="2">Belongs to the CorA metal ion transporter (MIT) (TC 1.A.35) family.</text>
</comment>
<protein>
    <submittedName>
        <fullName evidence="8">Uncharacterized protein</fullName>
    </submittedName>
</protein>
<dbReference type="InterPro" id="IPR002523">
    <property type="entry name" value="MgTranspt_CorA/ZnTranspt_ZntB"/>
</dbReference>
<accession>A0A1E3R014</accession>
<feature type="transmembrane region" description="Helical" evidence="7">
    <location>
        <begin position="530"/>
        <end position="551"/>
    </location>
</feature>
<evidence type="ECO:0000256" key="1">
    <source>
        <dbReference type="ARBA" id="ARBA00004141"/>
    </source>
</evidence>
<dbReference type="STRING" id="984486.A0A1E3R014"/>
<evidence type="ECO:0000256" key="6">
    <source>
        <dbReference type="SAM" id="MobiDB-lite"/>
    </source>
</evidence>
<evidence type="ECO:0000256" key="4">
    <source>
        <dbReference type="ARBA" id="ARBA00022989"/>
    </source>
</evidence>
<dbReference type="SUPFAM" id="SSF143865">
    <property type="entry name" value="CorA soluble domain-like"/>
    <property type="match status" value="1"/>
</dbReference>
<dbReference type="OrthoDB" id="29879at2759"/>
<sequence>MSFIHPSKSSVAATPSVTNGETRSTFSLPQKIEEKVSKNLEKAKLVEDSRPVCRARRDLAPSCFSPAERKYGWGNYRPLANYTSNENDASSYSQSSREIEEDVCFPRVPMRVRVNDIDFDKIDEFISDTTKEYARVKTDRKEMAATSVFELSNVSSRHDGIVASRSSSERNPAHAFGSEGDDSSGDVQFAEENHLCKDIPNRFSIFSTGSQETVHAPDIPSLLGPDQTAKDLFNGGAPTWWLDCACPTDAEMRMLTTAFGIHPLTAEDIRMQEPREKVELFKNYYFVSFHTFENDRESEDFLDLIKVYVVVFREGILSFHFAPISHAANVRRRVRHLRNYVEVSADWICYALVDDITDSFAPAITSIEYEADAIEDSVFARELDFPSMLMRIGDARRRVMALMRLLMNKADVIKMFAKRCQEHDSNSPTRHLATAKPSDTHLGDFLTSNPAPLGNSDTASVHLSSPANSTRPSGDIALYLDDIQDHIVTMYQNLLAYEKIFSRSHSNYLAQLQAFSLNSNNRINEMLSKVTVLGTIFVPLNVVTGLFGMNVTVPGEAQGNVKWFFGILGIMVLFVIVVTLVSRWWLRQPLVYNQAGFGIVQGPLLPHSKKGTARSASKSVRSMPSKRYNYT</sequence>
<name>A0A1E3R014_9ASCO</name>
<dbReference type="Gene3D" id="3.30.460.20">
    <property type="entry name" value="CorA soluble domain-like"/>
    <property type="match status" value="1"/>
</dbReference>
<dbReference type="PANTHER" id="PTHR21535:SF55">
    <property type="entry name" value="MAGNESIUM TRANSPORTER ALR1-RELATED"/>
    <property type="match status" value="1"/>
</dbReference>
<feature type="region of interest" description="Disordered" evidence="6">
    <location>
        <begin position="608"/>
        <end position="631"/>
    </location>
</feature>
<dbReference type="GO" id="GO:0005886">
    <property type="term" value="C:plasma membrane"/>
    <property type="evidence" value="ECO:0007669"/>
    <property type="project" value="TreeGrafter"/>
</dbReference>
<dbReference type="GeneID" id="30145376"/>
<gene>
    <name evidence="8" type="ORF">BABINDRAFT_159203</name>
</gene>
<proteinExistence type="inferred from homology"/>
<dbReference type="GO" id="GO:0010961">
    <property type="term" value="P:intracellular magnesium ion homeostasis"/>
    <property type="evidence" value="ECO:0007669"/>
    <property type="project" value="TreeGrafter"/>
</dbReference>
<evidence type="ECO:0000256" key="7">
    <source>
        <dbReference type="SAM" id="Phobius"/>
    </source>
</evidence>
<organism evidence="8 9">
    <name type="scientific">Babjeviella inositovora NRRL Y-12698</name>
    <dbReference type="NCBI Taxonomy" id="984486"/>
    <lineage>
        <taxon>Eukaryota</taxon>
        <taxon>Fungi</taxon>
        <taxon>Dikarya</taxon>
        <taxon>Ascomycota</taxon>
        <taxon>Saccharomycotina</taxon>
        <taxon>Pichiomycetes</taxon>
        <taxon>Serinales incertae sedis</taxon>
        <taxon>Babjeviella</taxon>
    </lineage>
</organism>
<dbReference type="EMBL" id="KV454426">
    <property type="protein sequence ID" value="ODQ82672.1"/>
    <property type="molecule type" value="Genomic_DNA"/>
</dbReference>
<dbReference type="SUPFAM" id="SSF144083">
    <property type="entry name" value="Magnesium transport protein CorA, transmembrane region"/>
    <property type="match status" value="1"/>
</dbReference>
<keyword evidence="5 7" id="KW-0472">Membrane</keyword>
<dbReference type="GO" id="GO:0015095">
    <property type="term" value="F:magnesium ion transmembrane transporter activity"/>
    <property type="evidence" value="ECO:0007669"/>
    <property type="project" value="InterPro"/>
</dbReference>
<evidence type="ECO:0000313" key="8">
    <source>
        <dbReference type="EMBL" id="ODQ82672.1"/>
    </source>
</evidence>